<dbReference type="Proteomes" id="UP000824469">
    <property type="component" value="Unassembled WGS sequence"/>
</dbReference>
<keyword evidence="3" id="KW-1185">Reference proteome</keyword>
<reference evidence="2 3" key="1">
    <citation type="journal article" date="2021" name="Nat. Plants">
        <title>The Taxus genome provides insights into paclitaxel biosynthesis.</title>
        <authorList>
            <person name="Xiong X."/>
            <person name="Gou J."/>
            <person name="Liao Q."/>
            <person name="Li Y."/>
            <person name="Zhou Q."/>
            <person name="Bi G."/>
            <person name="Li C."/>
            <person name="Du R."/>
            <person name="Wang X."/>
            <person name="Sun T."/>
            <person name="Guo L."/>
            <person name="Liang H."/>
            <person name="Lu P."/>
            <person name="Wu Y."/>
            <person name="Zhang Z."/>
            <person name="Ro D.K."/>
            <person name="Shang Y."/>
            <person name="Huang S."/>
            <person name="Yan J."/>
        </authorList>
    </citation>
    <scope>NUCLEOTIDE SEQUENCE [LARGE SCALE GENOMIC DNA]</scope>
    <source>
        <strain evidence="2">Ta-2019</strain>
    </source>
</reference>
<dbReference type="AlphaFoldDB" id="A0AA38C514"/>
<name>A0AA38C514_TAXCH</name>
<evidence type="ECO:0000313" key="2">
    <source>
        <dbReference type="EMBL" id="KAH9294210.1"/>
    </source>
</evidence>
<proteinExistence type="predicted"/>
<dbReference type="EMBL" id="JAHRHJ020000302">
    <property type="protein sequence ID" value="KAH9294210.1"/>
    <property type="molecule type" value="Genomic_DNA"/>
</dbReference>
<evidence type="ECO:0000313" key="3">
    <source>
        <dbReference type="Proteomes" id="UP000824469"/>
    </source>
</evidence>
<comment type="caution">
    <text evidence="2">The sequence shown here is derived from an EMBL/GenBank/DDBJ whole genome shotgun (WGS) entry which is preliminary data.</text>
</comment>
<gene>
    <name evidence="2" type="ORF">KI387_040588</name>
</gene>
<evidence type="ECO:0000256" key="1">
    <source>
        <dbReference type="SAM" id="MobiDB-lite"/>
    </source>
</evidence>
<feature type="non-terminal residue" evidence="2">
    <location>
        <position position="1"/>
    </location>
</feature>
<organism evidence="2 3">
    <name type="scientific">Taxus chinensis</name>
    <name type="common">Chinese yew</name>
    <name type="synonym">Taxus wallichiana var. chinensis</name>
    <dbReference type="NCBI Taxonomy" id="29808"/>
    <lineage>
        <taxon>Eukaryota</taxon>
        <taxon>Viridiplantae</taxon>
        <taxon>Streptophyta</taxon>
        <taxon>Embryophyta</taxon>
        <taxon>Tracheophyta</taxon>
        <taxon>Spermatophyta</taxon>
        <taxon>Pinopsida</taxon>
        <taxon>Pinidae</taxon>
        <taxon>Conifers II</taxon>
        <taxon>Cupressales</taxon>
        <taxon>Taxaceae</taxon>
        <taxon>Taxus</taxon>
    </lineage>
</organism>
<accession>A0AA38C514</accession>
<protein>
    <submittedName>
        <fullName evidence="2">Uncharacterized protein</fullName>
    </submittedName>
</protein>
<sequence length="141" mass="14208">GGGVGNGSQGKPDLVHSGHGGNEGGDGHPNQSNNDVNGGGGGKVTPAMVARKNIDSRGNDDPNGGGVVRSCIAHVRMEYGITQGPIRSSIGITIGKAGDGSVSTAKMLDVGEVVSKNRVLLLLQSLLGESRKIPCCLLKTP</sequence>
<feature type="region of interest" description="Disordered" evidence="1">
    <location>
        <begin position="1"/>
        <end position="65"/>
    </location>
</feature>